<evidence type="ECO:0000313" key="1">
    <source>
        <dbReference type="EMBL" id="VDL72083.1"/>
    </source>
</evidence>
<evidence type="ECO:0000313" key="2">
    <source>
        <dbReference type="Proteomes" id="UP000271162"/>
    </source>
</evidence>
<dbReference type="AlphaFoldDB" id="A0A0N4XZA6"/>
<reference evidence="1 2" key="2">
    <citation type="submission" date="2018-11" db="EMBL/GenBank/DDBJ databases">
        <authorList>
            <consortium name="Pathogen Informatics"/>
        </authorList>
    </citation>
    <scope>NUCLEOTIDE SEQUENCE [LARGE SCALE GENOMIC DNA]</scope>
</reference>
<keyword evidence="2" id="KW-1185">Reference proteome</keyword>
<dbReference type="WBParaSite" id="NBR_0000849301-mRNA-1">
    <property type="protein sequence ID" value="NBR_0000849301-mRNA-1"/>
    <property type="gene ID" value="NBR_0000849301"/>
</dbReference>
<reference evidence="3" key="1">
    <citation type="submission" date="2017-02" db="UniProtKB">
        <authorList>
            <consortium name="WormBaseParasite"/>
        </authorList>
    </citation>
    <scope>IDENTIFICATION</scope>
</reference>
<organism evidence="3">
    <name type="scientific">Nippostrongylus brasiliensis</name>
    <name type="common">Rat hookworm</name>
    <dbReference type="NCBI Taxonomy" id="27835"/>
    <lineage>
        <taxon>Eukaryota</taxon>
        <taxon>Metazoa</taxon>
        <taxon>Ecdysozoa</taxon>
        <taxon>Nematoda</taxon>
        <taxon>Chromadorea</taxon>
        <taxon>Rhabditida</taxon>
        <taxon>Rhabditina</taxon>
        <taxon>Rhabditomorpha</taxon>
        <taxon>Strongyloidea</taxon>
        <taxon>Heligmosomidae</taxon>
        <taxon>Nippostrongylus</taxon>
    </lineage>
</organism>
<dbReference type="Proteomes" id="UP000271162">
    <property type="component" value="Unassembled WGS sequence"/>
</dbReference>
<gene>
    <name evidence="1" type="ORF">NBR_LOCUS8494</name>
</gene>
<name>A0A0N4XZA6_NIPBR</name>
<proteinExistence type="predicted"/>
<protein>
    <submittedName>
        <fullName evidence="3">Alpha/beta hydrolase</fullName>
    </submittedName>
</protein>
<evidence type="ECO:0000313" key="3">
    <source>
        <dbReference type="WBParaSite" id="NBR_0000849301-mRNA-1"/>
    </source>
</evidence>
<sequence>MPNICPRRLAQMLADRSRLVSLATYLGHFKVAVRQATALRHPLNGVQMLSEVTEVEGPATSEVPLLIAMPNNV</sequence>
<dbReference type="EMBL" id="UYSL01020013">
    <property type="protein sequence ID" value="VDL72083.1"/>
    <property type="molecule type" value="Genomic_DNA"/>
</dbReference>
<accession>A0A0N4XZA6</accession>